<keyword evidence="2" id="KW-0808">Transferase</keyword>
<dbReference type="Proteomes" id="UP001477672">
    <property type="component" value="Unassembled WGS sequence"/>
</dbReference>
<evidence type="ECO:0000259" key="1">
    <source>
        <dbReference type="Pfam" id="PF00485"/>
    </source>
</evidence>
<dbReference type="PANTHER" id="PTHR10285">
    <property type="entry name" value="URIDINE KINASE"/>
    <property type="match status" value="1"/>
</dbReference>
<dbReference type="SUPFAM" id="SSF52540">
    <property type="entry name" value="P-loop containing nucleoside triphosphate hydrolases"/>
    <property type="match status" value="1"/>
</dbReference>
<proteinExistence type="predicted"/>
<dbReference type="RefSeq" id="WP_349215228.1">
    <property type="nucleotide sequence ID" value="NZ_JBBMFA010000069.1"/>
</dbReference>
<dbReference type="InterPro" id="IPR027417">
    <property type="entry name" value="P-loop_NTPase"/>
</dbReference>
<dbReference type="Gene3D" id="3.40.50.300">
    <property type="entry name" value="P-loop containing nucleotide triphosphate hydrolases"/>
    <property type="match status" value="1"/>
</dbReference>
<organism evidence="2 3">
    <name type="scientific">Ruthenibacterium intestinale</name>
    <dbReference type="NCBI Taxonomy" id="3133163"/>
    <lineage>
        <taxon>Bacteria</taxon>
        <taxon>Bacillati</taxon>
        <taxon>Bacillota</taxon>
        <taxon>Clostridia</taxon>
        <taxon>Eubacteriales</taxon>
        <taxon>Oscillospiraceae</taxon>
        <taxon>Ruthenibacterium</taxon>
    </lineage>
</organism>
<comment type="caution">
    <text evidence="2">The sequence shown here is derived from an EMBL/GenBank/DDBJ whole genome shotgun (WGS) entry which is preliminary data.</text>
</comment>
<evidence type="ECO:0000313" key="3">
    <source>
        <dbReference type="Proteomes" id="UP001477672"/>
    </source>
</evidence>
<evidence type="ECO:0000313" key="2">
    <source>
        <dbReference type="EMBL" id="MEQ2519793.1"/>
    </source>
</evidence>
<dbReference type="CDD" id="cd02028">
    <property type="entry name" value="UMPK_like"/>
    <property type="match status" value="1"/>
</dbReference>
<dbReference type="InterPro" id="IPR006083">
    <property type="entry name" value="PRK/URK"/>
</dbReference>
<keyword evidence="2" id="KW-0418">Kinase</keyword>
<accession>A0ABV1GE70</accession>
<keyword evidence="3" id="KW-1185">Reference proteome</keyword>
<name>A0ABV1GE70_9FIRM</name>
<dbReference type="GO" id="GO:0016301">
    <property type="term" value="F:kinase activity"/>
    <property type="evidence" value="ECO:0007669"/>
    <property type="project" value="UniProtKB-KW"/>
</dbReference>
<feature type="domain" description="Phosphoribulokinase/uridine kinase" evidence="1">
    <location>
        <begin position="54"/>
        <end position="166"/>
    </location>
</feature>
<reference evidence="2 3" key="1">
    <citation type="submission" date="2024-03" db="EMBL/GenBank/DDBJ databases">
        <title>Human intestinal bacterial collection.</title>
        <authorList>
            <person name="Pauvert C."/>
            <person name="Hitch T.C.A."/>
            <person name="Clavel T."/>
        </authorList>
    </citation>
    <scope>NUCLEOTIDE SEQUENCE [LARGE SCALE GENOMIC DNA]</scope>
    <source>
        <strain evidence="2 3">CLA-JM-H11</strain>
    </source>
</reference>
<gene>
    <name evidence="2" type="ORF">WMO24_05015</name>
</gene>
<dbReference type="EMBL" id="JBBMFA010000069">
    <property type="protein sequence ID" value="MEQ2519793.1"/>
    <property type="molecule type" value="Genomic_DNA"/>
</dbReference>
<protein>
    <submittedName>
        <fullName evidence="2">Nucleoside kinase</fullName>
    </submittedName>
</protein>
<dbReference type="Pfam" id="PF00485">
    <property type="entry name" value="PRK"/>
    <property type="match status" value="1"/>
</dbReference>
<sequence length="314" mass="35003">MGNTLIWIPKRLVELDLLSVAALSPQAFVDYCEKDYRDRIDAAARSVLNSGARVVMLTGPSSSGKTTTAHKLALQLQKLGTHAAVVSLDNFFKNLEEYPLLPDGTPDYESVDALDVKEINRCLLELTQTGCTEIPNFDFCREQRRMGRIPVQIGQGIAVVEGIHALNPRLTALLPPKSVYKIYAGLREEYSTGGQRSLPTRDVRLARRMVRDYQFRGHSVEKTLSMWPAVCEGEDKNIKVFKPEADLLLDTSFSYEVCCLAPLVCAHRGALPAQSPYAQRLKSLCDTFAKCRTIPLSLVPEDSMLREFLGENPQ</sequence>